<dbReference type="Proteomes" id="UP001418222">
    <property type="component" value="Unassembled WGS sequence"/>
</dbReference>
<organism evidence="2 3">
    <name type="scientific">Platanthera zijinensis</name>
    <dbReference type="NCBI Taxonomy" id="2320716"/>
    <lineage>
        <taxon>Eukaryota</taxon>
        <taxon>Viridiplantae</taxon>
        <taxon>Streptophyta</taxon>
        <taxon>Embryophyta</taxon>
        <taxon>Tracheophyta</taxon>
        <taxon>Spermatophyta</taxon>
        <taxon>Magnoliopsida</taxon>
        <taxon>Liliopsida</taxon>
        <taxon>Asparagales</taxon>
        <taxon>Orchidaceae</taxon>
        <taxon>Orchidoideae</taxon>
        <taxon>Orchideae</taxon>
        <taxon>Orchidinae</taxon>
        <taxon>Platanthera</taxon>
    </lineage>
</organism>
<dbReference type="AlphaFoldDB" id="A0AAP0BF65"/>
<evidence type="ECO:0000313" key="3">
    <source>
        <dbReference type="Proteomes" id="UP001418222"/>
    </source>
</evidence>
<evidence type="ECO:0000256" key="1">
    <source>
        <dbReference type="SAM" id="MobiDB-lite"/>
    </source>
</evidence>
<name>A0AAP0BF65_9ASPA</name>
<dbReference type="EMBL" id="JBBWWQ010000010">
    <property type="protein sequence ID" value="KAK8937232.1"/>
    <property type="molecule type" value="Genomic_DNA"/>
</dbReference>
<accession>A0AAP0BF65</accession>
<comment type="caution">
    <text evidence="2">The sequence shown here is derived from an EMBL/GenBank/DDBJ whole genome shotgun (WGS) entry which is preliminary data.</text>
</comment>
<reference evidence="2 3" key="1">
    <citation type="journal article" date="2022" name="Nat. Plants">
        <title>Genomes of leafy and leafless Platanthera orchids illuminate the evolution of mycoheterotrophy.</title>
        <authorList>
            <person name="Li M.H."/>
            <person name="Liu K.W."/>
            <person name="Li Z."/>
            <person name="Lu H.C."/>
            <person name="Ye Q.L."/>
            <person name="Zhang D."/>
            <person name="Wang J.Y."/>
            <person name="Li Y.F."/>
            <person name="Zhong Z.M."/>
            <person name="Liu X."/>
            <person name="Yu X."/>
            <person name="Liu D.K."/>
            <person name="Tu X.D."/>
            <person name="Liu B."/>
            <person name="Hao Y."/>
            <person name="Liao X.Y."/>
            <person name="Jiang Y.T."/>
            <person name="Sun W.H."/>
            <person name="Chen J."/>
            <person name="Chen Y.Q."/>
            <person name="Ai Y."/>
            <person name="Zhai J.W."/>
            <person name="Wu S.S."/>
            <person name="Zhou Z."/>
            <person name="Hsiao Y.Y."/>
            <person name="Wu W.L."/>
            <person name="Chen Y.Y."/>
            <person name="Lin Y.F."/>
            <person name="Hsu J.L."/>
            <person name="Li C.Y."/>
            <person name="Wang Z.W."/>
            <person name="Zhao X."/>
            <person name="Zhong W.Y."/>
            <person name="Ma X.K."/>
            <person name="Ma L."/>
            <person name="Huang J."/>
            <person name="Chen G.Z."/>
            <person name="Huang M.Z."/>
            <person name="Huang L."/>
            <person name="Peng D.H."/>
            <person name="Luo Y.B."/>
            <person name="Zou S.Q."/>
            <person name="Chen S.P."/>
            <person name="Lan S."/>
            <person name="Tsai W.C."/>
            <person name="Van de Peer Y."/>
            <person name="Liu Z.J."/>
        </authorList>
    </citation>
    <scope>NUCLEOTIDE SEQUENCE [LARGE SCALE GENOMIC DNA]</scope>
    <source>
        <strain evidence="2">Lor287</strain>
    </source>
</reference>
<protein>
    <submittedName>
        <fullName evidence="2">Uncharacterized protein</fullName>
    </submittedName>
</protein>
<gene>
    <name evidence="2" type="ORF">KSP39_PZI012650</name>
</gene>
<keyword evidence="3" id="KW-1185">Reference proteome</keyword>
<feature type="region of interest" description="Disordered" evidence="1">
    <location>
        <begin position="82"/>
        <end position="101"/>
    </location>
</feature>
<evidence type="ECO:0000313" key="2">
    <source>
        <dbReference type="EMBL" id="KAK8937232.1"/>
    </source>
</evidence>
<proteinExistence type="predicted"/>
<sequence length="101" mass="11019">MLQILAESTATCWHSSQASISATTSGSSAHFGLSPERDFLWMDGKGLDLEYEAAGDSPWRACSSPARRAESFSFFGQSRARCGPPPMKHPESAFKGFPDCW</sequence>